<dbReference type="EMBL" id="AZHC01000036">
    <property type="protein sequence ID" value="OAA36309.1"/>
    <property type="molecule type" value="Genomic_DNA"/>
</dbReference>
<proteinExistence type="predicted"/>
<name>A0A166XXQ7_METRR</name>
<dbReference type="Proteomes" id="UP000243498">
    <property type="component" value="Unassembled WGS sequence"/>
</dbReference>
<dbReference type="OrthoDB" id="5396311at2759"/>
<comment type="caution">
    <text evidence="1">The sequence shown here is derived from an EMBL/GenBank/DDBJ whole genome shotgun (WGS) entry which is preliminary data.</text>
</comment>
<evidence type="ECO:0000313" key="2">
    <source>
        <dbReference type="Proteomes" id="UP000243498"/>
    </source>
</evidence>
<dbReference type="AlphaFoldDB" id="A0A166XXQ7"/>
<organism evidence="1 2">
    <name type="scientific">Metarhizium rileyi (strain RCEF 4871)</name>
    <name type="common">Nomuraea rileyi</name>
    <dbReference type="NCBI Taxonomy" id="1649241"/>
    <lineage>
        <taxon>Eukaryota</taxon>
        <taxon>Fungi</taxon>
        <taxon>Dikarya</taxon>
        <taxon>Ascomycota</taxon>
        <taxon>Pezizomycotina</taxon>
        <taxon>Sordariomycetes</taxon>
        <taxon>Hypocreomycetidae</taxon>
        <taxon>Hypocreales</taxon>
        <taxon>Clavicipitaceae</taxon>
        <taxon>Metarhizium</taxon>
    </lineage>
</organism>
<gene>
    <name evidence="1" type="ORF">NOR_07654</name>
</gene>
<reference evidence="1 2" key="1">
    <citation type="journal article" date="2016" name="Genome Biol. Evol.">
        <title>Divergent and convergent evolution of fungal pathogenicity.</title>
        <authorList>
            <person name="Shang Y."/>
            <person name="Xiao G."/>
            <person name="Zheng P."/>
            <person name="Cen K."/>
            <person name="Zhan S."/>
            <person name="Wang C."/>
        </authorList>
    </citation>
    <scope>NUCLEOTIDE SEQUENCE [LARGE SCALE GENOMIC DNA]</scope>
    <source>
        <strain evidence="1 2">RCEF 4871</strain>
    </source>
</reference>
<accession>A0A166XXQ7</accession>
<sequence length="208" mass="23117">MKVSRGIESKRTLNSTEEQFHAFYNLLDQQIKARSVGSSRIYNFDETGIAEEASEAGKVIGSSLISHSTKTTGSSREWASILECWTPRDSKEVRAQIGLLRRNLDGIDRGYRTLVSKAGDSLDQKNSLIAAKNNYLEAKADASKHIGRKPVKKDPNKAFALIFDIIKAKAEADHAAALYEERHGHTIEEDALEIAGTDQSDMEFTFQL</sequence>
<keyword evidence="2" id="KW-1185">Reference proteome</keyword>
<evidence type="ECO:0000313" key="1">
    <source>
        <dbReference type="EMBL" id="OAA36309.1"/>
    </source>
</evidence>
<protein>
    <submittedName>
        <fullName evidence="1">Uncharacterized protein</fullName>
    </submittedName>
</protein>